<evidence type="ECO:0000256" key="1">
    <source>
        <dbReference type="SAM" id="MobiDB-lite"/>
    </source>
</evidence>
<gene>
    <name evidence="2" type="ORF">CVT26_002456</name>
</gene>
<keyword evidence="3" id="KW-1185">Reference proteome</keyword>
<dbReference type="Proteomes" id="UP000284706">
    <property type="component" value="Unassembled WGS sequence"/>
</dbReference>
<dbReference type="EMBL" id="NHYE01005573">
    <property type="protein sequence ID" value="PPQ69418.1"/>
    <property type="molecule type" value="Genomic_DNA"/>
</dbReference>
<reference evidence="2 3" key="1">
    <citation type="journal article" date="2018" name="Evol. Lett.">
        <title>Horizontal gene cluster transfer increased hallucinogenic mushroom diversity.</title>
        <authorList>
            <person name="Reynolds H.T."/>
            <person name="Vijayakumar V."/>
            <person name="Gluck-Thaler E."/>
            <person name="Korotkin H.B."/>
            <person name="Matheny P.B."/>
            <person name="Slot J.C."/>
        </authorList>
    </citation>
    <scope>NUCLEOTIDE SEQUENCE [LARGE SCALE GENOMIC DNA]</scope>
    <source>
        <strain evidence="2 3">SRW20</strain>
    </source>
</reference>
<accession>A0A409VT45</accession>
<sequence>MPRQNASQKTILKRNSPYSTLSRQPRKYYVGPLTQADEELKGKCRTKARAMNEQRIYNALLLLAPRQGKNCHVCEHDLSWVEPSLCTGQNNPWNIGKWGVRCFKCNQGKGRTYWVQEVEDPSLISDNRELQNWFAIRREIDNLKNTGRTPTVSGSSSASVSSIRTTATRQGQLNTTDTIFDLPSSPTSHMVQSSRSSKGPALPIQFEVTGTYSGKFDKGLPIVLQIWKENFMPSIEVTLYSRQDSRVRLADYKVELGVHGFELGSSLEVYHWACRQWLPSRWDTPHLVAHPGQFLFARIKGVHHLERFDEVVPWAFPNLSV</sequence>
<name>A0A409VT45_9AGAR</name>
<comment type="caution">
    <text evidence="2">The sequence shown here is derived from an EMBL/GenBank/DDBJ whole genome shotgun (WGS) entry which is preliminary data.</text>
</comment>
<feature type="region of interest" description="Disordered" evidence="1">
    <location>
        <begin position="145"/>
        <end position="165"/>
    </location>
</feature>
<dbReference type="OrthoDB" id="3064066at2759"/>
<protein>
    <submittedName>
        <fullName evidence="2">Uncharacterized protein</fullName>
    </submittedName>
</protein>
<feature type="compositionally biased region" description="Low complexity" evidence="1">
    <location>
        <begin position="148"/>
        <end position="165"/>
    </location>
</feature>
<proteinExistence type="predicted"/>
<evidence type="ECO:0000313" key="3">
    <source>
        <dbReference type="Proteomes" id="UP000284706"/>
    </source>
</evidence>
<dbReference type="InParanoid" id="A0A409VT45"/>
<organism evidence="2 3">
    <name type="scientific">Gymnopilus dilepis</name>
    <dbReference type="NCBI Taxonomy" id="231916"/>
    <lineage>
        <taxon>Eukaryota</taxon>
        <taxon>Fungi</taxon>
        <taxon>Dikarya</taxon>
        <taxon>Basidiomycota</taxon>
        <taxon>Agaricomycotina</taxon>
        <taxon>Agaricomycetes</taxon>
        <taxon>Agaricomycetidae</taxon>
        <taxon>Agaricales</taxon>
        <taxon>Agaricineae</taxon>
        <taxon>Hymenogastraceae</taxon>
        <taxon>Gymnopilus</taxon>
    </lineage>
</organism>
<evidence type="ECO:0000313" key="2">
    <source>
        <dbReference type="EMBL" id="PPQ69418.1"/>
    </source>
</evidence>
<dbReference type="AlphaFoldDB" id="A0A409VT45"/>